<keyword evidence="9" id="KW-1185">Reference proteome</keyword>
<keyword evidence="3 6" id="KW-1133">Transmembrane helix</keyword>
<feature type="transmembrane region" description="Helical" evidence="6">
    <location>
        <begin position="439"/>
        <end position="458"/>
    </location>
</feature>
<accession>A0A0B2WPC1</accession>
<dbReference type="PANTHER" id="PTHR11040">
    <property type="entry name" value="ZINC/IRON TRANSPORTER"/>
    <property type="match status" value="1"/>
</dbReference>
<evidence type="ECO:0000313" key="8">
    <source>
        <dbReference type="EMBL" id="KHN94835.1"/>
    </source>
</evidence>
<evidence type="ECO:0000256" key="6">
    <source>
        <dbReference type="SAM" id="Phobius"/>
    </source>
</evidence>
<keyword evidence="2 6" id="KW-0812">Transmembrane</keyword>
<dbReference type="EMBL" id="AZHE01000029">
    <property type="protein sequence ID" value="KHN94835.1"/>
    <property type="molecule type" value="Genomic_DNA"/>
</dbReference>
<evidence type="ECO:0000256" key="3">
    <source>
        <dbReference type="ARBA" id="ARBA00022989"/>
    </source>
</evidence>
<evidence type="ECO:0000259" key="7">
    <source>
        <dbReference type="Pfam" id="PF22658"/>
    </source>
</evidence>
<dbReference type="Pfam" id="PF22658">
    <property type="entry name" value="YycE-like_N"/>
    <property type="match status" value="1"/>
</dbReference>
<evidence type="ECO:0000313" key="9">
    <source>
        <dbReference type="Proteomes" id="UP000030816"/>
    </source>
</evidence>
<protein>
    <submittedName>
        <fullName evidence="8">Fe(2+) transport protein 3</fullName>
    </submittedName>
</protein>
<feature type="transmembrane region" description="Helical" evidence="6">
    <location>
        <begin position="309"/>
        <end position="331"/>
    </location>
</feature>
<feature type="transmembrane region" description="Helical" evidence="6">
    <location>
        <begin position="104"/>
        <end position="123"/>
    </location>
</feature>
<reference evidence="8 9" key="1">
    <citation type="journal article" date="2014" name="Proc. Natl. Acad. Sci. U.S.A.">
        <title>Trajectory and genomic determinants of fungal-pathogen speciation and host adaptation.</title>
        <authorList>
            <person name="Hu X."/>
            <person name="Xiao G."/>
            <person name="Zheng P."/>
            <person name="Shang Y."/>
            <person name="Su Y."/>
            <person name="Zhang X."/>
            <person name="Liu X."/>
            <person name="Zhan S."/>
            <person name="St Leger R.J."/>
            <person name="Wang C."/>
        </authorList>
    </citation>
    <scope>NUCLEOTIDE SEQUENCE [LARGE SCALE GENOMIC DNA]</scope>
    <source>
        <strain evidence="8 9">ARSEF 1941</strain>
    </source>
</reference>
<sequence length="663" mass="72482">MDDAKPQCGKQGDSSQHEYDLTLHVVGLFVVLFVSCLGCGFPVAARKLRWLRIPPKIFSACKHFGTGVLIATAFVHQRQLLPTAFTSLGNPCLPDLFTKDYPPLPGAIMMGSLFVLFVIEMWLDSKAGDHSHGGPTMAGVSGHYQHDAAQARADSPRRQYNCSQTAEQRSLPVVSGEKPPTTGSHPTSLDEKSDDEQTLQNDYEYDKRGRRLSRMPTWSVASYEQHARQHTELMNTLRRPEDGEGGLNMADEEKAQDTITVSSVDRDGEPVDRTLLKRMSTNITLLEGGILFHSVFVGMTVSITVEGFVILLIAISFHQLFEGLGLGSRIAAVPYPKTSVRPWVMVLAFGTTAPIGQAIGLLARNTYDPESAFGLIIVGVFNSMYAFLGGEHPPGRMARLIGHSSSGLLIYAALVDLLAEDFLSEEANRLMRTKDKAMAFAWVLLGALGMSVVGAFAAELQKHDKLPSPLVGTACCFSTLLGTHIGPASSHTPRKLEENHPSGKRTVQEHTQTVALATAHLRVARPTDNIDALLPFYRDGLGFEVLLRFKNHDGFDGIVLGHRDAAYHLELTSVTGHEAGTAPTQDNLLVFYLPEPEPYRAAVSRMESRGFSRVATIPTGIEAERLLKMPTATELSWPTWPHLFSRLCARGSVVGPASHKLEI</sequence>
<dbReference type="GO" id="GO:0005385">
    <property type="term" value="F:zinc ion transmembrane transporter activity"/>
    <property type="evidence" value="ECO:0007669"/>
    <property type="project" value="TreeGrafter"/>
</dbReference>
<evidence type="ECO:0000256" key="5">
    <source>
        <dbReference type="SAM" id="MobiDB-lite"/>
    </source>
</evidence>
<dbReference type="InterPro" id="IPR058998">
    <property type="entry name" value="YycE-like_N"/>
</dbReference>
<dbReference type="RefSeq" id="XP_040675901.1">
    <property type="nucleotide sequence ID" value="XM_040826052.1"/>
</dbReference>
<organism evidence="8 9">
    <name type="scientific">Metarhizium album (strain ARSEF 1941)</name>
    <dbReference type="NCBI Taxonomy" id="1081103"/>
    <lineage>
        <taxon>Eukaryota</taxon>
        <taxon>Fungi</taxon>
        <taxon>Dikarya</taxon>
        <taxon>Ascomycota</taxon>
        <taxon>Pezizomycotina</taxon>
        <taxon>Sordariomycetes</taxon>
        <taxon>Hypocreomycetidae</taxon>
        <taxon>Hypocreales</taxon>
        <taxon>Clavicipitaceae</taxon>
        <taxon>Metarhizium</taxon>
    </lineage>
</organism>
<dbReference type="InterPro" id="IPR029068">
    <property type="entry name" value="Glyas_Bleomycin-R_OHBP_Dase"/>
</dbReference>
<proteinExistence type="predicted"/>
<dbReference type="GO" id="GO:0005886">
    <property type="term" value="C:plasma membrane"/>
    <property type="evidence" value="ECO:0007669"/>
    <property type="project" value="TreeGrafter"/>
</dbReference>
<dbReference type="AlphaFoldDB" id="A0A0B2WPC1"/>
<dbReference type="Pfam" id="PF02535">
    <property type="entry name" value="Zip"/>
    <property type="match status" value="1"/>
</dbReference>
<keyword evidence="4 6" id="KW-0472">Membrane</keyword>
<feature type="transmembrane region" description="Helical" evidence="6">
    <location>
        <begin position="283"/>
        <end position="303"/>
    </location>
</feature>
<name>A0A0B2WPC1_METAS</name>
<evidence type="ECO:0000256" key="1">
    <source>
        <dbReference type="ARBA" id="ARBA00004141"/>
    </source>
</evidence>
<feature type="transmembrane region" description="Helical" evidence="6">
    <location>
        <begin position="57"/>
        <end position="75"/>
    </location>
</feature>
<feature type="compositionally biased region" description="Polar residues" evidence="5">
    <location>
        <begin position="158"/>
        <end position="168"/>
    </location>
</feature>
<dbReference type="PANTHER" id="PTHR11040:SF24">
    <property type="entry name" value="FE(2+) TRANSPORTER 3"/>
    <property type="match status" value="1"/>
</dbReference>
<gene>
    <name evidence="8" type="ORF">MAM_07254</name>
</gene>
<dbReference type="HOGENOM" id="CLU_027089_1_0_1"/>
<feature type="region of interest" description="Disordered" evidence="5">
    <location>
        <begin position="130"/>
        <end position="207"/>
    </location>
</feature>
<feature type="transmembrane region" description="Helical" evidence="6">
    <location>
        <begin position="21"/>
        <end position="45"/>
    </location>
</feature>
<feature type="domain" description="YycE-like N-terminal" evidence="7">
    <location>
        <begin position="521"/>
        <end position="572"/>
    </location>
</feature>
<evidence type="ECO:0000256" key="2">
    <source>
        <dbReference type="ARBA" id="ARBA00022692"/>
    </source>
</evidence>
<comment type="caution">
    <text evidence="8">The sequence shown here is derived from an EMBL/GenBank/DDBJ whole genome shotgun (WGS) entry which is preliminary data.</text>
</comment>
<evidence type="ECO:0000256" key="4">
    <source>
        <dbReference type="ARBA" id="ARBA00023136"/>
    </source>
</evidence>
<dbReference type="Proteomes" id="UP000030816">
    <property type="component" value="Unassembled WGS sequence"/>
</dbReference>
<dbReference type="Gene3D" id="3.10.180.10">
    <property type="entry name" value="2,3-Dihydroxybiphenyl 1,2-Dioxygenase, domain 1"/>
    <property type="match status" value="1"/>
</dbReference>
<dbReference type="OrthoDB" id="448280at2759"/>
<feature type="transmembrane region" description="Helical" evidence="6">
    <location>
        <begin position="343"/>
        <end position="363"/>
    </location>
</feature>
<dbReference type="InterPro" id="IPR003689">
    <property type="entry name" value="ZIP"/>
</dbReference>
<dbReference type="STRING" id="1081103.A0A0B2WPC1"/>
<feature type="region of interest" description="Disordered" evidence="5">
    <location>
        <begin position="488"/>
        <end position="507"/>
    </location>
</feature>
<dbReference type="GeneID" id="63741709"/>
<feature type="transmembrane region" description="Helical" evidence="6">
    <location>
        <begin position="369"/>
        <end position="388"/>
    </location>
</feature>
<dbReference type="SUPFAM" id="SSF54593">
    <property type="entry name" value="Glyoxalase/Bleomycin resistance protein/Dihydroxybiphenyl dioxygenase"/>
    <property type="match status" value="1"/>
</dbReference>
<comment type="subcellular location">
    <subcellularLocation>
        <location evidence="1">Membrane</location>
        <topology evidence="1">Multi-pass membrane protein</topology>
    </subcellularLocation>
</comment>